<gene>
    <name evidence="2" type="ORF">GCM10023333_16690</name>
</gene>
<name>A0ABP9EML8_9GAMM</name>
<protein>
    <submittedName>
        <fullName evidence="2">Uncharacterized protein</fullName>
    </submittedName>
</protein>
<evidence type="ECO:0000256" key="1">
    <source>
        <dbReference type="SAM" id="SignalP"/>
    </source>
</evidence>
<proteinExistence type="predicted"/>
<evidence type="ECO:0000313" key="3">
    <source>
        <dbReference type="Proteomes" id="UP001499988"/>
    </source>
</evidence>
<evidence type="ECO:0000313" key="2">
    <source>
        <dbReference type="EMBL" id="GAA4883074.1"/>
    </source>
</evidence>
<dbReference type="EMBL" id="BAABJZ010000023">
    <property type="protein sequence ID" value="GAA4883074.1"/>
    <property type="molecule type" value="Genomic_DNA"/>
</dbReference>
<feature type="signal peptide" evidence="1">
    <location>
        <begin position="1"/>
        <end position="21"/>
    </location>
</feature>
<reference evidence="3" key="1">
    <citation type="journal article" date="2019" name="Int. J. Syst. Evol. Microbiol.">
        <title>The Global Catalogue of Microorganisms (GCM) 10K type strain sequencing project: providing services to taxonomists for standard genome sequencing and annotation.</title>
        <authorList>
            <consortium name="The Broad Institute Genomics Platform"/>
            <consortium name="The Broad Institute Genome Sequencing Center for Infectious Disease"/>
            <person name="Wu L."/>
            <person name="Ma J."/>
        </authorList>
    </citation>
    <scope>NUCLEOTIDE SEQUENCE [LARGE SCALE GENOMIC DNA]</scope>
    <source>
        <strain evidence="3">JCM 18401</strain>
    </source>
</reference>
<comment type="caution">
    <text evidence="2">The sequence shown here is derived from an EMBL/GenBank/DDBJ whole genome shotgun (WGS) entry which is preliminary data.</text>
</comment>
<keyword evidence="1" id="KW-0732">Signal</keyword>
<feature type="chain" id="PRO_5045395049" evidence="1">
    <location>
        <begin position="22"/>
        <end position="466"/>
    </location>
</feature>
<sequence>MMLKSRAATLLLSLCAFTGHATPLLEFLPVCQQEIIDLHQSQTLAGDAAQTELHRLPEFNQAVIELQAQTDALGFDAFYLNSALVRESRHEIDAGPKSIRRRYSKPTLTLQLAAKAVRFCQDNASLSSNPTPLNAQGRRVLANTRKIILATPAKALPTTPDALLNFDGRLELSQGLLGVLPGASRQQVLEHLGQPSMKIPLEDEHHLWGYGRRYWLTFEQDRLVQINTDPAPVKVSTLNLIDAHPQLSEADWQFQGVDLLRLQWEQAQQHLSELQFDSDAAQAHIELPHYRLTLKFETFHQHSKDRPTRQLTGFAFEQQPPTEQAPMSLTSPEYGALVAQIISGQPPLSLARFNQAFPNAYALHSKNGKQRCILGQNAIVGFEEGALTQLTLVPAMFHGGEATDVFSQMINAAGLKMTRAQTLAAFPDAFDLLDQINIEQANGTIETYFDGDHDSAELYQADITLF</sequence>
<accession>A0ABP9EML8</accession>
<dbReference type="RefSeq" id="WP_345334897.1">
    <property type="nucleotide sequence ID" value="NZ_BAABJZ010000023.1"/>
</dbReference>
<dbReference type="Proteomes" id="UP001499988">
    <property type="component" value="Unassembled WGS sequence"/>
</dbReference>
<organism evidence="2 3">
    <name type="scientific">Ferrimonas pelagia</name>
    <dbReference type="NCBI Taxonomy" id="1177826"/>
    <lineage>
        <taxon>Bacteria</taxon>
        <taxon>Pseudomonadati</taxon>
        <taxon>Pseudomonadota</taxon>
        <taxon>Gammaproteobacteria</taxon>
        <taxon>Alteromonadales</taxon>
        <taxon>Ferrimonadaceae</taxon>
        <taxon>Ferrimonas</taxon>
    </lineage>
</organism>
<keyword evidence="3" id="KW-1185">Reference proteome</keyword>